<dbReference type="InterPro" id="IPR009057">
    <property type="entry name" value="Homeodomain-like_sf"/>
</dbReference>
<name>A0A0G0M2T4_9BACT</name>
<dbReference type="AlphaFoldDB" id="A0A0G0M2T4"/>
<reference evidence="1 2" key="1">
    <citation type="journal article" date="2015" name="Nature">
        <title>rRNA introns, odd ribosomes, and small enigmatic genomes across a large radiation of phyla.</title>
        <authorList>
            <person name="Brown C.T."/>
            <person name="Hug L.A."/>
            <person name="Thomas B.C."/>
            <person name="Sharon I."/>
            <person name="Castelle C.J."/>
            <person name="Singh A."/>
            <person name="Wilkins M.J."/>
            <person name="Williams K.H."/>
            <person name="Banfield J.F."/>
        </authorList>
    </citation>
    <scope>NUCLEOTIDE SEQUENCE [LARGE SCALE GENOMIC DNA]</scope>
</reference>
<proteinExistence type="predicted"/>
<evidence type="ECO:0008006" key="3">
    <source>
        <dbReference type="Google" id="ProtNLM"/>
    </source>
</evidence>
<accession>A0A0G0M2T4</accession>
<evidence type="ECO:0000313" key="2">
    <source>
        <dbReference type="Proteomes" id="UP000034325"/>
    </source>
</evidence>
<organism evidence="1 2">
    <name type="scientific">Candidatus Woesebacteria bacterium GW2011_GWA1_39_12</name>
    <dbReference type="NCBI Taxonomy" id="1618549"/>
    <lineage>
        <taxon>Bacteria</taxon>
        <taxon>Candidatus Woeseibacteriota</taxon>
    </lineage>
</organism>
<comment type="caution">
    <text evidence="1">The sequence shown here is derived from an EMBL/GenBank/DDBJ whole genome shotgun (WGS) entry which is preliminary data.</text>
</comment>
<gene>
    <name evidence="1" type="ORF">UT23_C0002G0018</name>
</gene>
<sequence length="83" mass="9562">MPKALRKYIKTDPKILGGAPVIAGTRIPIERIFHLVRQGYTTKTLEEEYPQLEARKIQYLLSYLMEAGLDAFKKTQKIQPSTR</sequence>
<dbReference type="InterPro" id="IPR007367">
    <property type="entry name" value="DUF433"/>
</dbReference>
<protein>
    <recommendedName>
        <fullName evidence="3">DUF433 domain-containing protein</fullName>
    </recommendedName>
</protein>
<dbReference type="PANTHER" id="PTHR34849">
    <property type="entry name" value="SSL5025 PROTEIN"/>
    <property type="match status" value="1"/>
</dbReference>
<dbReference type="SUPFAM" id="SSF46689">
    <property type="entry name" value="Homeodomain-like"/>
    <property type="match status" value="1"/>
</dbReference>
<dbReference type="Proteomes" id="UP000034325">
    <property type="component" value="Unassembled WGS sequence"/>
</dbReference>
<dbReference type="Pfam" id="PF04255">
    <property type="entry name" value="DUF433"/>
    <property type="match status" value="1"/>
</dbReference>
<dbReference type="PANTHER" id="PTHR34849:SF3">
    <property type="entry name" value="SSR2962 PROTEIN"/>
    <property type="match status" value="1"/>
</dbReference>
<dbReference type="InterPro" id="IPR036388">
    <property type="entry name" value="WH-like_DNA-bd_sf"/>
</dbReference>
<dbReference type="Gene3D" id="1.10.10.10">
    <property type="entry name" value="Winged helix-like DNA-binding domain superfamily/Winged helix DNA-binding domain"/>
    <property type="match status" value="1"/>
</dbReference>
<dbReference type="EMBL" id="LBWA01000002">
    <property type="protein sequence ID" value="KKQ98518.1"/>
    <property type="molecule type" value="Genomic_DNA"/>
</dbReference>
<evidence type="ECO:0000313" key="1">
    <source>
        <dbReference type="EMBL" id="KKQ98518.1"/>
    </source>
</evidence>